<dbReference type="EMBL" id="CP063458">
    <property type="protein sequence ID" value="QOV91594.1"/>
    <property type="molecule type" value="Genomic_DNA"/>
</dbReference>
<organism evidence="2 3">
    <name type="scientific">Humisphaera borealis</name>
    <dbReference type="NCBI Taxonomy" id="2807512"/>
    <lineage>
        <taxon>Bacteria</taxon>
        <taxon>Pseudomonadati</taxon>
        <taxon>Planctomycetota</taxon>
        <taxon>Phycisphaerae</taxon>
        <taxon>Tepidisphaerales</taxon>
        <taxon>Tepidisphaeraceae</taxon>
        <taxon>Humisphaera</taxon>
    </lineage>
</organism>
<name>A0A7M2X1Q5_9BACT</name>
<dbReference type="AlphaFoldDB" id="A0A7M2X1Q5"/>
<dbReference type="KEGG" id="hbs:IPV69_09625"/>
<evidence type="ECO:0000313" key="3">
    <source>
        <dbReference type="Proteomes" id="UP000593765"/>
    </source>
</evidence>
<proteinExistence type="predicted"/>
<protein>
    <recommendedName>
        <fullName evidence="4">CBM6 domain-containing protein</fullName>
    </recommendedName>
</protein>
<sequence length="521" mass="54654">MWRMLFLLFVVIGALAVLMAVILGVGAAKVALVHSDDAPVATGAVPAASGNSAPATSHASPLAPVPTTNPTASPAITPARPAVAAPAVPPLVAPPLAAPPVVAPPQAVVHPVAPAVGGNAVGGDAPAFVPGTIVLRGAEAKLHGKLLRKTPPEGDLTSWTRLEEYATWVFYPPRGKYRVVLTRANGANSGGDFALAMGDSRKTDPLFISRAVPTGGWDVFRSEFIGILDLDEKRTTLCIRPSGDPASALMRLRKIELIPLEPPAFARPGEADADGHPDISAITIVEAASGRPLGTLTNGMSLDISSLPPISLRAETAGRVRSVRFTIDKADQRVESERPFSIAGERGKGYIPWNPQPGKHTLQVAPFSEPGGAGIAGRRQLLFINIISSSPVVLRSADAILHGDSLRIVPGDEPTITGWNRSQDSIEWAVNVPTSGNYDVEIFYSVAKSNGGTFSLRVGDAKINDDVSDTGGWDVFNRARVGVAKLSKGKTRLVIKPGDLGAGKTLMNLREIRLSPVVEDD</sequence>
<dbReference type="RefSeq" id="WP_206294894.1">
    <property type="nucleotide sequence ID" value="NZ_CP063458.1"/>
</dbReference>
<reference evidence="2 3" key="1">
    <citation type="submission" date="2020-10" db="EMBL/GenBank/DDBJ databases">
        <title>Wide distribution of Phycisphaera-like planctomycetes from WD2101 soil group in peatlands and genome analysis of the first cultivated representative.</title>
        <authorList>
            <person name="Dedysh S.N."/>
            <person name="Beletsky A.V."/>
            <person name="Ivanova A."/>
            <person name="Kulichevskaya I.S."/>
            <person name="Suzina N.E."/>
            <person name="Philippov D.A."/>
            <person name="Rakitin A.L."/>
            <person name="Mardanov A.V."/>
            <person name="Ravin N.V."/>
        </authorList>
    </citation>
    <scope>NUCLEOTIDE SEQUENCE [LARGE SCALE GENOMIC DNA]</scope>
    <source>
        <strain evidence="2 3">M1803</strain>
    </source>
</reference>
<dbReference type="Proteomes" id="UP000593765">
    <property type="component" value="Chromosome"/>
</dbReference>
<feature type="compositionally biased region" description="Polar residues" evidence="1">
    <location>
        <begin position="49"/>
        <end position="59"/>
    </location>
</feature>
<dbReference type="Gene3D" id="2.60.120.260">
    <property type="entry name" value="Galactose-binding domain-like"/>
    <property type="match status" value="1"/>
</dbReference>
<evidence type="ECO:0000256" key="1">
    <source>
        <dbReference type="SAM" id="MobiDB-lite"/>
    </source>
</evidence>
<evidence type="ECO:0008006" key="4">
    <source>
        <dbReference type="Google" id="ProtNLM"/>
    </source>
</evidence>
<feature type="region of interest" description="Disordered" evidence="1">
    <location>
        <begin position="45"/>
        <end position="69"/>
    </location>
</feature>
<gene>
    <name evidence="2" type="ORF">IPV69_09625</name>
</gene>
<dbReference type="InterPro" id="IPR008979">
    <property type="entry name" value="Galactose-bd-like_sf"/>
</dbReference>
<accession>A0A7M2X1Q5</accession>
<dbReference type="SUPFAM" id="SSF49785">
    <property type="entry name" value="Galactose-binding domain-like"/>
    <property type="match status" value="1"/>
</dbReference>
<keyword evidence="3" id="KW-1185">Reference proteome</keyword>
<evidence type="ECO:0000313" key="2">
    <source>
        <dbReference type="EMBL" id="QOV91594.1"/>
    </source>
</evidence>